<gene>
    <name evidence="3" type="ORF">F3Y22_tig00001674pilonHSYRG00101</name>
</gene>
<dbReference type="AlphaFoldDB" id="A0A6A3CUJ1"/>
<feature type="region of interest" description="Disordered" evidence="1">
    <location>
        <begin position="177"/>
        <end position="209"/>
    </location>
</feature>
<dbReference type="Proteomes" id="UP000436088">
    <property type="component" value="Unassembled WGS sequence"/>
</dbReference>
<feature type="compositionally biased region" description="Basic and acidic residues" evidence="1">
    <location>
        <begin position="1"/>
        <end position="10"/>
    </location>
</feature>
<dbReference type="PANTHER" id="PTHR46033:SF8">
    <property type="entry name" value="PROTEIN MAINTENANCE OF MERISTEMS-LIKE"/>
    <property type="match status" value="1"/>
</dbReference>
<feature type="domain" description="Aminotransferase-like plant mobile" evidence="2">
    <location>
        <begin position="269"/>
        <end position="368"/>
    </location>
</feature>
<evidence type="ECO:0000313" key="3">
    <source>
        <dbReference type="EMBL" id="KAE8732960.1"/>
    </source>
</evidence>
<accession>A0A6A3CUJ1</accession>
<dbReference type="EMBL" id="VEPZ02000129">
    <property type="protein sequence ID" value="KAE8732960.1"/>
    <property type="molecule type" value="Genomic_DNA"/>
</dbReference>
<feature type="region of interest" description="Disordered" evidence="1">
    <location>
        <begin position="1"/>
        <end position="60"/>
    </location>
</feature>
<dbReference type="GO" id="GO:0010073">
    <property type="term" value="P:meristem maintenance"/>
    <property type="evidence" value="ECO:0007669"/>
    <property type="project" value="InterPro"/>
</dbReference>
<keyword evidence="4" id="KW-1185">Reference proteome</keyword>
<evidence type="ECO:0000256" key="1">
    <source>
        <dbReference type="SAM" id="MobiDB-lite"/>
    </source>
</evidence>
<feature type="compositionally biased region" description="Basic and acidic residues" evidence="1">
    <location>
        <begin position="19"/>
        <end position="32"/>
    </location>
</feature>
<dbReference type="GO" id="GO:0005840">
    <property type="term" value="C:ribosome"/>
    <property type="evidence" value="ECO:0007669"/>
    <property type="project" value="UniProtKB-KW"/>
</dbReference>
<dbReference type="PANTHER" id="PTHR46033">
    <property type="entry name" value="PROTEIN MAIN-LIKE 2"/>
    <property type="match status" value="1"/>
</dbReference>
<organism evidence="3 4">
    <name type="scientific">Hibiscus syriacus</name>
    <name type="common">Rose of Sharon</name>
    <dbReference type="NCBI Taxonomy" id="106335"/>
    <lineage>
        <taxon>Eukaryota</taxon>
        <taxon>Viridiplantae</taxon>
        <taxon>Streptophyta</taxon>
        <taxon>Embryophyta</taxon>
        <taxon>Tracheophyta</taxon>
        <taxon>Spermatophyta</taxon>
        <taxon>Magnoliopsida</taxon>
        <taxon>eudicotyledons</taxon>
        <taxon>Gunneridae</taxon>
        <taxon>Pentapetalae</taxon>
        <taxon>rosids</taxon>
        <taxon>malvids</taxon>
        <taxon>Malvales</taxon>
        <taxon>Malvaceae</taxon>
        <taxon>Malvoideae</taxon>
        <taxon>Hibiscus</taxon>
    </lineage>
</organism>
<keyword evidence="3" id="KW-0687">Ribonucleoprotein</keyword>
<keyword evidence="3" id="KW-0689">Ribosomal protein</keyword>
<reference evidence="3" key="1">
    <citation type="submission" date="2019-09" db="EMBL/GenBank/DDBJ databases">
        <title>Draft genome information of white flower Hibiscus syriacus.</title>
        <authorList>
            <person name="Kim Y.-M."/>
        </authorList>
    </citation>
    <scope>NUCLEOTIDE SEQUENCE [LARGE SCALE GENOMIC DNA]</scope>
    <source>
        <strain evidence="3">YM2019G1</strain>
    </source>
</reference>
<name>A0A6A3CUJ1_HIBSY</name>
<protein>
    <submittedName>
        <fullName evidence="3">30S ribosomal protein S2</fullName>
    </submittedName>
</protein>
<evidence type="ECO:0000259" key="2">
    <source>
        <dbReference type="Pfam" id="PF10536"/>
    </source>
</evidence>
<dbReference type="InterPro" id="IPR019557">
    <property type="entry name" value="AminoTfrase-like_pln_mobile"/>
</dbReference>
<comment type="caution">
    <text evidence="3">The sequence shown here is derived from an EMBL/GenBank/DDBJ whole genome shotgun (WGS) entry which is preliminary data.</text>
</comment>
<dbReference type="Pfam" id="PF10536">
    <property type="entry name" value="PMD"/>
    <property type="match status" value="1"/>
</dbReference>
<proteinExistence type="predicted"/>
<dbReference type="InterPro" id="IPR044824">
    <property type="entry name" value="MAIN-like"/>
</dbReference>
<evidence type="ECO:0000313" key="4">
    <source>
        <dbReference type="Proteomes" id="UP000436088"/>
    </source>
</evidence>
<sequence length="372" mass="42722">MPSKRQREETQSSNEELAEETKCHKSYDHLYSKDASFPPYQSPSKADDHKNPAAMTNSDCMVSIEDHTTVTSSSKEDEAYQYDDKEKVIRHLLEASDDELGIPNKQSVFGVEFDEGFHNGGNSFALCDGLWELEDEAANYYTLLQSQLFMSSFLPDELREILHVTCTFERIRLRPSERAMRGHPVQSSEGRSPCHGPRPSERAMRGHPWQSSEGRFIPMADQIPLLRLDNEHISSHLGIMEDERRVIRLRLHKVPKPHPYIEENLQEAGFWYVTFVRDYKLVPGLISALIERWRPEMHMFHLSCGECTITLEDVALQLGVQTNGMSVVMSHEFNNVAQLCNLFLGKAPVPPECRGWRVRLSWLKNEFQASTK</sequence>